<keyword evidence="2" id="KW-1185">Reference proteome</keyword>
<name>A0AAD3SHZ4_NEPGR</name>
<dbReference type="AlphaFoldDB" id="A0AAD3SHZ4"/>
<organism evidence="1 2">
    <name type="scientific">Nepenthes gracilis</name>
    <name type="common">Slender pitcher plant</name>
    <dbReference type="NCBI Taxonomy" id="150966"/>
    <lineage>
        <taxon>Eukaryota</taxon>
        <taxon>Viridiplantae</taxon>
        <taxon>Streptophyta</taxon>
        <taxon>Embryophyta</taxon>
        <taxon>Tracheophyta</taxon>
        <taxon>Spermatophyta</taxon>
        <taxon>Magnoliopsida</taxon>
        <taxon>eudicotyledons</taxon>
        <taxon>Gunneridae</taxon>
        <taxon>Pentapetalae</taxon>
        <taxon>Caryophyllales</taxon>
        <taxon>Nepenthaceae</taxon>
        <taxon>Nepenthes</taxon>
    </lineage>
</organism>
<protein>
    <submittedName>
        <fullName evidence="1">Uncharacterized protein</fullName>
    </submittedName>
</protein>
<dbReference type="Proteomes" id="UP001279734">
    <property type="component" value="Unassembled WGS sequence"/>
</dbReference>
<evidence type="ECO:0000313" key="1">
    <source>
        <dbReference type="EMBL" id="GMH11512.1"/>
    </source>
</evidence>
<dbReference type="PANTHER" id="PTHR34484">
    <property type="entry name" value="OS02G0832600 PROTEIN"/>
    <property type="match status" value="1"/>
</dbReference>
<dbReference type="PANTHER" id="PTHR34484:SF2">
    <property type="entry name" value="OS02G0832600 PROTEIN"/>
    <property type="match status" value="1"/>
</dbReference>
<evidence type="ECO:0000313" key="2">
    <source>
        <dbReference type="Proteomes" id="UP001279734"/>
    </source>
</evidence>
<dbReference type="EMBL" id="BSYO01000011">
    <property type="protein sequence ID" value="GMH11512.1"/>
    <property type="molecule type" value="Genomic_DNA"/>
</dbReference>
<comment type="caution">
    <text evidence="1">The sequence shown here is derived from an EMBL/GenBank/DDBJ whole genome shotgun (WGS) entry which is preliminary data.</text>
</comment>
<sequence length="112" mass="12431">MIVESWASEGILVTGYWIQIIAGSANIAGGGAVGAGYKPPTLHELEHQNRLKARRFYPKKYNRMAPYAHAPRNTTSFIIRAKKWRHRITCFSLPCDACSSSYCPLTLEGGFG</sequence>
<gene>
    <name evidence="1" type="ORF">Nepgr_013353</name>
</gene>
<reference evidence="1" key="1">
    <citation type="submission" date="2023-05" db="EMBL/GenBank/DDBJ databases">
        <title>Nepenthes gracilis genome sequencing.</title>
        <authorList>
            <person name="Fukushima K."/>
        </authorList>
    </citation>
    <scope>NUCLEOTIDE SEQUENCE</scope>
    <source>
        <strain evidence="1">SING2019-196</strain>
    </source>
</reference>
<accession>A0AAD3SHZ4</accession>
<proteinExistence type="predicted"/>